<dbReference type="InParanoid" id="A0A0G4FMN1"/>
<dbReference type="Proteomes" id="UP000041254">
    <property type="component" value="Unassembled WGS sequence"/>
</dbReference>
<dbReference type="VEuPathDB" id="CryptoDB:Vbra_9304"/>
<dbReference type="InterPro" id="IPR051019">
    <property type="entry name" value="VLCFA-Steroid_DH"/>
</dbReference>
<name>A0A0G4FMN1_VITBC</name>
<dbReference type="PRINTS" id="PR00081">
    <property type="entry name" value="GDHRDH"/>
</dbReference>
<dbReference type="PIRSF" id="PIRSF000126">
    <property type="entry name" value="11-beta-HSD1"/>
    <property type="match status" value="1"/>
</dbReference>
<dbReference type="InterPro" id="IPR036291">
    <property type="entry name" value="NAD(P)-bd_dom_sf"/>
</dbReference>
<dbReference type="CDD" id="cd05356">
    <property type="entry name" value="17beta-HSD1_like_SDR_c"/>
    <property type="match status" value="1"/>
</dbReference>
<keyword evidence="2" id="KW-0521">NADP</keyword>
<dbReference type="GO" id="GO:0016491">
    <property type="term" value="F:oxidoreductase activity"/>
    <property type="evidence" value="ECO:0007669"/>
    <property type="project" value="UniProtKB-KW"/>
</dbReference>
<keyword evidence="3" id="KW-0560">Oxidoreductase</keyword>
<dbReference type="OrthoDB" id="1393670at2759"/>
<evidence type="ECO:0000256" key="1">
    <source>
        <dbReference type="ARBA" id="ARBA00006484"/>
    </source>
</evidence>
<dbReference type="Gene3D" id="3.40.50.720">
    <property type="entry name" value="NAD(P)-binding Rossmann-like Domain"/>
    <property type="match status" value="1"/>
</dbReference>
<dbReference type="PANTHER" id="PTHR43899:SF13">
    <property type="entry name" value="RH59310P"/>
    <property type="match status" value="1"/>
</dbReference>
<dbReference type="InterPro" id="IPR002347">
    <property type="entry name" value="SDR_fam"/>
</dbReference>
<dbReference type="EMBL" id="CDMY01000459">
    <property type="protein sequence ID" value="CEM14833.1"/>
    <property type="molecule type" value="Genomic_DNA"/>
</dbReference>
<evidence type="ECO:0000256" key="2">
    <source>
        <dbReference type="ARBA" id="ARBA00022857"/>
    </source>
</evidence>
<dbReference type="STRING" id="1169540.A0A0G4FMN1"/>
<evidence type="ECO:0000313" key="5">
    <source>
        <dbReference type="Proteomes" id="UP000041254"/>
    </source>
</evidence>
<keyword evidence="5" id="KW-1185">Reference proteome</keyword>
<dbReference type="SUPFAM" id="SSF51735">
    <property type="entry name" value="NAD(P)-binding Rossmann-fold domains"/>
    <property type="match status" value="1"/>
</dbReference>
<dbReference type="PhylomeDB" id="A0A0G4FMN1"/>
<dbReference type="FunFam" id="3.40.50.720:FF:000137">
    <property type="entry name" value="Hydroxysteroid (17-beta) dehydrogenase 3"/>
    <property type="match status" value="1"/>
</dbReference>
<evidence type="ECO:0000256" key="3">
    <source>
        <dbReference type="ARBA" id="ARBA00023002"/>
    </source>
</evidence>
<evidence type="ECO:0000313" key="4">
    <source>
        <dbReference type="EMBL" id="CEM14833.1"/>
    </source>
</evidence>
<protein>
    <submittedName>
        <fullName evidence="4">Uncharacterized protein</fullName>
    </submittedName>
</protein>
<gene>
    <name evidence="4" type="ORF">Vbra_9304</name>
</gene>
<dbReference type="FunCoup" id="A0A0G4FMN1">
    <property type="interactions" value="91"/>
</dbReference>
<dbReference type="OMA" id="LVAPGMM"/>
<dbReference type="PANTHER" id="PTHR43899">
    <property type="entry name" value="RH59310P"/>
    <property type="match status" value="1"/>
</dbReference>
<proteinExistence type="inferred from homology"/>
<dbReference type="AlphaFoldDB" id="A0A0G4FMN1"/>
<comment type="similarity">
    <text evidence="1">Belongs to the short-chain dehydrogenases/reductases (SDR) family.</text>
</comment>
<reference evidence="4 5" key="1">
    <citation type="submission" date="2014-11" db="EMBL/GenBank/DDBJ databases">
        <authorList>
            <person name="Zhu J."/>
            <person name="Qi W."/>
            <person name="Song R."/>
        </authorList>
    </citation>
    <scope>NUCLEOTIDE SEQUENCE [LARGE SCALE GENOMIC DNA]</scope>
</reference>
<dbReference type="Pfam" id="PF00106">
    <property type="entry name" value="adh_short"/>
    <property type="match status" value="1"/>
</dbReference>
<accession>A0A0G4FMN1</accession>
<organism evidence="4 5">
    <name type="scientific">Vitrella brassicaformis (strain CCMP3155)</name>
    <dbReference type="NCBI Taxonomy" id="1169540"/>
    <lineage>
        <taxon>Eukaryota</taxon>
        <taxon>Sar</taxon>
        <taxon>Alveolata</taxon>
        <taxon>Colpodellida</taxon>
        <taxon>Vitrellaceae</taxon>
        <taxon>Vitrella</taxon>
    </lineage>
</organism>
<sequence length="326" mass="35892">MLAFLQQCAIFSCTLVGSIVLIRWFLFTAVPSLMALSTPKRKLRSLGEWAVVTGATDGIGRAMAIEIARKGLNVLLMARNEEKLTDTKTEIESLPGFKGKGEVRTVQVDFSGQPSSGLYATIEQAIRGLDIGVLVNNVGLSYPHAMFYNEVESSFVDTLIEVNVRSALRLTHLIYPGMVERKRGAIVMVGSAGSKLPSYPLYAAYAATKACSDAFAQALQAECEHKNIIVQCHVPLLVQTKMAKIRKASLTVPSPERYAKSAISAVENGDSQTQPTLSPYLWHQVMFSIIGLFPYSLWTKYQLPQNMKIRSKALKKKAEEETNKKA</sequence>